<evidence type="ECO:0000313" key="8">
    <source>
        <dbReference type="Proteomes" id="UP000570514"/>
    </source>
</evidence>
<comment type="subcellular location">
    <subcellularLocation>
        <location evidence="5">Cell inner membrane</location>
        <topology evidence="5">Multi-pass membrane protein</topology>
    </subcellularLocation>
    <subcellularLocation>
        <location evidence="1">Membrane</location>
        <topology evidence="1">Multi-pass membrane protein</topology>
    </subcellularLocation>
</comment>
<protein>
    <recommendedName>
        <fullName evidence="5">Transport permease protein</fullName>
    </recommendedName>
</protein>
<dbReference type="InterPro" id="IPR047817">
    <property type="entry name" value="ABC2_TM_bact-type"/>
</dbReference>
<dbReference type="EMBL" id="JAASRM010000001">
    <property type="protein sequence ID" value="NIK90411.1"/>
    <property type="molecule type" value="Genomic_DNA"/>
</dbReference>
<keyword evidence="4 5" id="KW-0472">Membrane</keyword>
<evidence type="ECO:0000259" key="6">
    <source>
        <dbReference type="PROSITE" id="PS51012"/>
    </source>
</evidence>
<feature type="transmembrane region" description="Helical" evidence="5">
    <location>
        <begin position="185"/>
        <end position="203"/>
    </location>
</feature>
<dbReference type="PANTHER" id="PTHR43332:SF1">
    <property type="entry name" value="TRANSPORT PERMEASE PROTEIN"/>
    <property type="match status" value="1"/>
</dbReference>
<dbReference type="InterPro" id="IPR013525">
    <property type="entry name" value="ABC2_TM"/>
</dbReference>
<dbReference type="InterPro" id="IPR000412">
    <property type="entry name" value="ABC_2_transport"/>
</dbReference>
<evidence type="ECO:0000256" key="1">
    <source>
        <dbReference type="ARBA" id="ARBA00004141"/>
    </source>
</evidence>
<dbReference type="AlphaFoldDB" id="A0A846N5F0"/>
<evidence type="ECO:0000256" key="3">
    <source>
        <dbReference type="ARBA" id="ARBA00022989"/>
    </source>
</evidence>
<evidence type="ECO:0000256" key="2">
    <source>
        <dbReference type="ARBA" id="ARBA00022692"/>
    </source>
</evidence>
<sequence>MSSQPAEKISEKLPEKMSVNWIGLWTIIRREIQRLLRVPIQAFVAPWISALMFIFIFGYVVGPRISTIGGHKYLEFVLPGILMMNIVNAAFLQSTSQVYFQRFMKYVEEALVAPLSYAEMIAGTLAAVVFRTASTAFGILIIAALFGGVRVVSIPEFIFWVVIVSGIFGLLGMAVGLWAKNFEQLTVLNIFFITPLSFVGGVFNTVEMLPPFLRWLAWGNPFFYFINGLRHSMIGFNEAPEPLGAILSLVMLAVLSLGVWRLFSKGYGLRE</sequence>
<feature type="transmembrane region" description="Helical" evidence="5">
    <location>
        <begin position="120"/>
        <end position="145"/>
    </location>
</feature>
<keyword evidence="2 5" id="KW-0812">Transmembrane</keyword>
<accession>A0A846N5F0</accession>
<organism evidence="7 8">
    <name type="scientific">Rhizomicrobium palustre</name>
    <dbReference type="NCBI Taxonomy" id="189966"/>
    <lineage>
        <taxon>Bacteria</taxon>
        <taxon>Pseudomonadati</taxon>
        <taxon>Pseudomonadota</taxon>
        <taxon>Alphaproteobacteria</taxon>
        <taxon>Micropepsales</taxon>
        <taxon>Micropepsaceae</taxon>
        <taxon>Rhizomicrobium</taxon>
    </lineage>
</organism>
<feature type="transmembrane region" description="Helical" evidence="5">
    <location>
        <begin position="40"/>
        <end position="61"/>
    </location>
</feature>
<dbReference type="InterPro" id="IPR052522">
    <property type="entry name" value="ABC-2_transport_permease"/>
</dbReference>
<evidence type="ECO:0000256" key="5">
    <source>
        <dbReference type="RuleBase" id="RU361157"/>
    </source>
</evidence>
<dbReference type="GO" id="GO:0043190">
    <property type="term" value="C:ATP-binding cassette (ABC) transporter complex"/>
    <property type="evidence" value="ECO:0007669"/>
    <property type="project" value="InterPro"/>
</dbReference>
<dbReference type="GO" id="GO:0140359">
    <property type="term" value="F:ABC-type transporter activity"/>
    <property type="evidence" value="ECO:0007669"/>
    <property type="project" value="InterPro"/>
</dbReference>
<feature type="domain" description="ABC transmembrane type-2" evidence="6">
    <location>
        <begin position="37"/>
        <end position="267"/>
    </location>
</feature>
<gene>
    <name evidence="7" type="ORF">FHS83_003729</name>
</gene>
<keyword evidence="8" id="KW-1185">Reference proteome</keyword>
<dbReference type="PIRSF" id="PIRSF006648">
    <property type="entry name" value="DrrB"/>
    <property type="match status" value="1"/>
</dbReference>
<evidence type="ECO:0000256" key="4">
    <source>
        <dbReference type="ARBA" id="ARBA00023136"/>
    </source>
</evidence>
<comment type="caution">
    <text evidence="7">The sequence shown here is derived from an EMBL/GenBank/DDBJ whole genome shotgun (WGS) entry which is preliminary data.</text>
</comment>
<reference evidence="7 8" key="1">
    <citation type="submission" date="2020-03" db="EMBL/GenBank/DDBJ databases">
        <title>Genomic Encyclopedia of Type Strains, Phase IV (KMG-IV): sequencing the most valuable type-strain genomes for metagenomic binning, comparative biology and taxonomic classification.</title>
        <authorList>
            <person name="Goeker M."/>
        </authorList>
    </citation>
    <scope>NUCLEOTIDE SEQUENCE [LARGE SCALE GENOMIC DNA]</scope>
    <source>
        <strain evidence="7 8">DSM 19867</strain>
    </source>
</reference>
<proteinExistence type="inferred from homology"/>
<comment type="similarity">
    <text evidence="5">Belongs to the ABC-2 integral membrane protein family.</text>
</comment>
<dbReference type="PANTHER" id="PTHR43332">
    <property type="entry name" value="INNER MEMBRANE TRANSPORT PERMEASE YADH-RELATED"/>
    <property type="match status" value="1"/>
</dbReference>
<dbReference type="RefSeq" id="WP_167084943.1">
    <property type="nucleotide sequence ID" value="NZ_BAAADC010000001.1"/>
</dbReference>
<keyword evidence="3 5" id="KW-1133">Transmembrane helix</keyword>
<feature type="transmembrane region" description="Helical" evidence="5">
    <location>
        <begin position="242"/>
        <end position="263"/>
    </location>
</feature>
<keyword evidence="5" id="KW-0813">Transport</keyword>
<dbReference type="PROSITE" id="PS51012">
    <property type="entry name" value="ABC_TM2"/>
    <property type="match status" value="1"/>
</dbReference>
<dbReference type="Pfam" id="PF01061">
    <property type="entry name" value="ABC2_membrane"/>
    <property type="match status" value="1"/>
</dbReference>
<dbReference type="Proteomes" id="UP000570514">
    <property type="component" value="Unassembled WGS sequence"/>
</dbReference>
<name>A0A846N5F0_9PROT</name>
<evidence type="ECO:0000313" key="7">
    <source>
        <dbReference type="EMBL" id="NIK90411.1"/>
    </source>
</evidence>
<keyword evidence="5" id="KW-1003">Cell membrane</keyword>
<feature type="transmembrane region" description="Helical" evidence="5">
    <location>
        <begin position="157"/>
        <end position="179"/>
    </location>
</feature>
<feature type="transmembrane region" description="Helical" evidence="5">
    <location>
        <begin position="73"/>
        <end position="100"/>
    </location>
</feature>